<dbReference type="RefSeq" id="WP_044161282.1">
    <property type="nucleotide sequence ID" value="NZ_JACIER010000008.1"/>
</dbReference>
<evidence type="ECO:0000256" key="2">
    <source>
        <dbReference type="ARBA" id="ARBA00023125"/>
    </source>
</evidence>
<keyword evidence="2" id="KW-0238">DNA-binding</keyword>
<dbReference type="PANTHER" id="PTHR43280">
    <property type="entry name" value="ARAC-FAMILY TRANSCRIPTIONAL REGULATOR"/>
    <property type="match status" value="1"/>
</dbReference>
<dbReference type="SMART" id="SM00342">
    <property type="entry name" value="HTH_ARAC"/>
    <property type="match status" value="1"/>
</dbReference>
<dbReference type="Proteomes" id="UP000560658">
    <property type="component" value="Unassembled WGS sequence"/>
</dbReference>
<name>A0A840D7K8_9BACE</name>
<evidence type="ECO:0000256" key="1">
    <source>
        <dbReference type="ARBA" id="ARBA00023015"/>
    </source>
</evidence>
<evidence type="ECO:0000313" key="5">
    <source>
        <dbReference type="EMBL" id="MBB4044402.1"/>
    </source>
</evidence>
<protein>
    <submittedName>
        <fullName evidence="5">AraC-like DNA-binding protein</fullName>
    </submittedName>
</protein>
<keyword evidence="6" id="KW-1185">Reference proteome</keyword>
<dbReference type="Gene3D" id="2.60.120.10">
    <property type="entry name" value="Jelly Rolls"/>
    <property type="match status" value="1"/>
</dbReference>
<accession>A0A840D7K8</accession>
<dbReference type="PROSITE" id="PS01124">
    <property type="entry name" value="HTH_ARAC_FAMILY_2"/>
    <property type="match status" value="1"/>
</dbReference>
<dbReference type="EMBL" id="JACIER010000008">
    <property type="protein sequence ID" value="MBB4044402.1"/>
    <property type="molecule type" value="Genomic_DNA"/>
</dbReference>
<comment type="caution">
    <text evidence="5">The sequence shown here is derived from an EMBL/GenBank/DDBJ whole genome shotgun (WGS) entry which is preliminary data.</text>
</comment>
<dbReference type="InterPro" id="IPR037923">
    <property type="entry name" value="HTH-like"/>
</dbReference>
<evidence type="ECO:0000256" key="3">
    <source>
        <dbReference type="ARBA" id="ARBA00023163"/>
    </source>
</evidence>
<keyword evidence="1" id="KW-0805">Transcription regulation</keyword>
<dbReference type="GO" id="GO:0003700">
    <property type="term" value="F:DNA-binding transcription factor activity"/>
    <property type="evidence" value="ECO:0007669"/>
    <property type="project" value="InterPro"/>
</dbReference>
<dbReference type="InterPro" id="IPR014710">
    <property type="entry name" value="RmlC-like_jellyroll"/>
</dbReference>
<dbReference type="InterPro" id="IPR009057">
    <property type="entry name" value="Homeodomain-like_sf"/>
</dbReference>
<dbReference type="GO" id="GO:0043565">
    <property type="term" value="F:sequence-specific DNA binding"/>
    <property type="evidence" value="ECO:0007669"/>
    <property type="project" value="InterPro"/>
</dbReference>
<dbReference type="Pfam" id="PF12833">
    <property type="entry name" value="HTH_18"/>
    <property type="match status" value="1"/>
</dbReference>
<dbReference type="InterPro" id="IPR018060">
    <property type="entry name" value="HTH_AraC"/>
</dbReference>
<sequence>MGNKAIRKQESYLYSTAVDIVSLALGKREPTPTYHYHDCYQLCLVKKGSADIMINDMLITVSENSALFFGSNLAHGVVRCSEDTAGSFIHISHDLFPWKMQDVPDFHKLFCFLKGSQSGYVFTSTHLIADLQPLVEKLEKSEHLLRISFLLQILHRLCEEDKKELLINKDTINSPILPYAGNTALERTQIYIGQHYHEKIALEEIAAHANLNASALCRSFKKKYGYTIFQYMNRLRIEQACRLLRYSDLSITQIAYQVGYNSFSHFSHQFKLHLKIPALAYRNQTI</sequence>
<organism evidence="5 6">
    <name type="scientific">Bacteroides reticulotermitis</name>
    <dbReference type="NCBI Taxonomy" id="1133319"/>
    <lineage>
        <taxon>Bacteria</taxon>
        <taxon>Pseudomonadati</taxon>
        <taxon>Bacteroidota</taxon>
        <taxon>Bacteroidia</taxon>
        <taxon>Bacteroidales</taxon>
        <taxon>Bacteroidaceae</taxon>
        <taxon>Bacteroides</taxon>
    </lineage>
</organism>
<keyword evidence="3" id="KW-0804">Transcription</keyword>
<gene>
    <name evidence="5" type="ORF">GGR06_002196</name>
</gene>
<dbReference type="SUPFAM" id="SSF46689">
    <property type="entry name" value="Homeodomain-like"/>
    <property type="match status" value="2"/>
</dbReference>
<feature type="domain" description="HTH araC/xylS-type" evidence="4">
    <location>
        <begin position="186"/>
        <end position="284"/>
    </location>
</feature>
<proteinExistence type="predicted"/>
<evidence type="ECO:0000259" key="4">
    <source>
        <dbReference type="PROSITE" id="PS01124"/>
    </source>
</evidence>
<dbReference type="AlphaFoldDB" id="A0A840D7K8"/>
<dbReference type="PROSITE" id="PS00041">
    <property type="entry name" value="HTH_ARAC_FAMILY_1"/>
    <property type="match status" value="1"/>
</dbReference>
<dbReference type="Gene3D" id="1.10.10.60">
    <property type="entry name" value="Homeodomain-like"/>
    <property type="match status" value="2"/>
</dbReference>
<evidence type="ECO:0000313" key="6">
    <source>
        <dbReference type="Proteomes" id="UP000560658"/>
    </source>
</evidence>
<dbReference type="PANTHER" id="PTHR43280:SF27">
    <property type="entry name" value="TRANSCRIPTIONAL REGULATOR MTLR"/>
    <property type="match status" value="1"/>
</dbReference>
<reference evidence="5" key="1">
    <citation type="submission" date="2020-08" db="EMBL/GenBank/DDBJ databases">
        <title>Genomic Encyclopedia of Type Strains, Phase IV (KMG-IV): sequencing the most valuable type-strain genomes for metagenomic binning, comparative biology and taxonomic classification.</title>
        <authorList>
            <person name="Goeker M."/>
        </authorList>
    </citation>
    <scope>NUCLEOTIDE SEQUENCE [LARGE SCALE GENOMIC DNA]</scope>
    <source>
        <strain evidence="5">DSM 105720</strain>
    </source>
</reference>
<dbReference type="SUPFAM" id="SSF51215">
    <property type="entry name" value="Regulatory protein AraC"/>
    <property type="match status" value="1"/>
</dbReference>
<dbReference type="InterPro" id="IPR018062">
    <property type="entry name" value="HTH_AraC-typ_CS"/>
</dbReference>